<dbReference type="InterPro" id="IPR058673">
    <property type="entry name" value="HHO5-like_N"/>
</dbReference>
<protein>
    <recommendedName>
        <fullName evidence="1">HHO5-like N-terminal domain-containing protein</fullName>
    </recommendedName>
</protein>
<proteinExistence type="predicted"/>
<evidence type="ECO:0000259" key="1">
    <source>
        <dbReference type="Pfam" id="PF26575"/>
    </source>
</evidence>
<name>A0ABD3TRA5_9LAMI</name>
<keyword evidence="3" id="KW-1185">Reference proteome</keyword>
<reference evidence="2 3" key="1">
    <citation type="submission" date="2024-12" db="EMBL/GenBank/DDBJ databases">
        <title>The unique morphological basis and parallel evolutionary history of personate flowers in Penstemon.</title>
        <authorList>
            <person name="Depatie T.H."/>
            <person name="Wessinger C.A."/>
        </authorList>
    </citation>
    <scope>NUCLEOTIDE SEQUENCE [LARGE SCALE GENOMIC DNA]</scope>
    <source>
        <strain evidence="2">WTNN_2</strain>
        <tissue evidence="2">Leaf</tissue>
    </source>
</reference>
<accession>A0ABD3TRA5</accession>
<organism evidence="2 3">
    <name type="scientific">Penstemon smallii</name>
    <dbReference type="NCBI Taxonomy" id="265156"/>
    <lineage>
        <taxon>Eukaryota</taxon>
        <taxon>Viridiplantae</taxon>
        <taxon>Streptophyta</taxon>
        <taxon>Embryophyta</taxon>
        <taxon>Tracheophyta</taxon>
        <taxon>Spermatophyta</taxon>
        <taxon>Magnoliopsida</taxon>
        <taxon>eudicotyledons</taxon>
        <taxon>Gunneridae</taxon>
        <taxon>Pentapetalae</taxon>
        <taxon>asterids</taxon>
        <taxon>lamiids</taxon>
        <taxon>Lamiales</taxon>
        <taxon>Plantaginaceae</taxon>
        <taxon>Cheloneae</taxon>
        <taxon>Penstemon</taxon>
    </lineage>
</organism>
<evidence type="ECO:0000313" key="2">
    <source>
        <dbReference type="EMBL" id="KAL3839657.1"/>
    </source>
</evidence>
<evidence type="ECO:0000313" key="3">
    <source>
        <dbReference type="Proteomes" id="UP001634393"/>
    </source>
</evidence>
<dbReference type="Proteomes" id="UP001634393">
    <property type="component" value="Unassembled WGS sequence"/>
</dbReference>
<feature type="domain" description="HHO5-like N-terminal" evidence="1">
    <location>
        <begin position="3"/>
        <end position="57"/>
    </location>
</feature>
<dbReference type="EMBL" id="JBJXBP010000003">
    <property type="protein sequence ID" value="KAL3839657.1"/>
    <property type="molecule type" value="Genomic_DNA"/>
</dbReference>
<dbReference type="Pfam" id="PF26575">
    <property type="entry name" value="HHO5_N"/>
    <property type="match status" value="1"/>
</dbReference>
<gene>
    <name evidence="2" type="ORF">ACJIZ3_024248</name>
</gene>
<comment type="caution">
    <text evidence="2">The sequence shown here is derived from an EMBL/GenBank/DDBJ whole genome shotgun (WGS) entry which is preliminary data.</text>
</comment>
<dbReference type="AlphaFoldDB" id="A0ABD3TRA5"/>
<sequence length="77" mass="8703">MDPKTIKEILDEVSNTESLSTKISKLKDYANNLEKEIKNMKIFKFTLPITIVNLSDGLLFCFLGSEVLKSKKPKLVA</sequence>